<feature type="domain" description="Protein kinase" evidence="16">
    <location>
        <begin position="748"/>
        <end position="1034"/>
    </location>
</feature>
<keyword evidence="4 15" id="KW-0812">Transmembrane</keyword>
<dbReference type="Pfam" id="PF08263">
    <property type="entry name" value="LRRNT_2"/>
    <property type="match status" value="1"/>
</dbReference>
<evidence type="ECO:0000313" key="17">
    <source>
        <dbReference type="EMBL" id="OAE29284.1"/>
    </source>
</evidence>
<dbReference type="InterPro" id="IPR050647">
    <property type="entry name" value="Plant_LRR-RLKs"/>
</dbReference>
<dbReference type="GO" id="GO:0004672">
    <property type="term" value="F:protein kinase activity"/>
    <property type="evidence" value="ECO:0007669"/>
    <property type="project" value="InterPro"/>
</dbReference>
<keyword evidence="12" id="KW-0325">Glycoprotein</keyword>
<dbReference type="FunFam" id="3.80.10.10:FF:000275">
    <property type="entry name" value="Leucine-rich repeat receptor-like protein kinase"/>
    <property type="match status" value="1"/>
</dbReference>
<evidence type="ECO:0000256" key="12">
    <source>
        <dbReference type="ARBA" id="ARBA00023180"/>
    </source>
</evidence>
<dbReference type="PANTHER" id="PTHR48056">
    <property type="entry name" value="LRR RECEPTOR-LIKE SERINE/THREONINE-PROTEIN KINASE-RELATED"/>
    <property type="match status" value="1"/>
</dbReference>
<keyword evidence="18" id="KW-1185">Reference proteome</keyword>
<comment type="caution">
    <text evidence="17">The sequence shown here is derived from an EMBL/GenBank/DDBJ whole genome shotgun (WGS) entry which is preliminary data.</text>
</comment>
<dbReference type="Proteomes" id="UP000077202">
    <property type="component" value="Unassembled WGS sequence"/>
</dbReference>
<name>A0A176W8E8_MARPO</name>
<dbReference type="Pfam" id="PF07714">
    <property type="entry name" value="PK_Tyr_Ser-Thr"/>
    <property type="match status" value="1"/>
</dbReference>
<dbReference type="PANTHER" id="PTHR48056:SF40">
    <property type="entry name" value="LEUCINE-RICH REPEAT RECEPTOR-LIKE TYROSINE-PROTEIN KINASE PXC3"/>
    <property type="match status" value="1"/>
</dbReference>
<comment type="subcellular location">
    <subcellularLocation>
        <location evidence="1">Membrane</location>
        <topology evidence="1">Single-pass type I membrane protein</topology>
    </subcellularLocation>
</comment>
<evidence type="ECO:0000256" key="13">
    <source>
        <dbReference type="PROSITE-ProRule" id="PRU10141"/>
    </source>
</evidence>
<dbReference type="InterPro" id="IPR017441">
    <property type="entry name" value="Protein_kinase_ATP_BS"/>
</dbReference>
<dbReference type="InterPro" id="IPR013210">
    <property type="entry name" value="LRR_N_plant-typ"/>
</dbReference>
<accession>A0A176W8E8</accession>
<evidence type="ECO:0000256" key="10">
    <source>
        <dbReference type="ARBA" id="ARBA00023136"/>
    </source>
</evidence>
<keyword evidence="7 13" id="KW-0547">Nucleotide-binding</keyword>
<dbReference type="FunFam" id="1.10.510.10:FF:000388">
    <property type="entry name" value="Leucine-rich repeat receptor-like tyrosine-protein kinase PXC3"/>
    <property type="match status" value="1"/>
</dbReference>
<keyword evidence="3" id="KW-0808">Transferase</keyword>
<dbReference type="AlphaFoldDB" id="A0A176W8E8"/>
<dbReference type="InterPro" id="IPR001245">
    <property type="entry name" value="Ser-Thr/Tyr_kinase_cat_dom"/>
</dbReference>
<evidence type="ECO:0000256" key="6">
    <source>
        <dbReference type="ARBA" id="ARBA00022737"/>
    </source>
</evidence>
<dbReference type="SMART" id="SM00365">
    <property type="entry name" value="LRR_SD22"/>
    <property type="match status" value="5"/>
</dbReference>
<dbReference type="SUPFAM" id="SSF56112">
    <property type="entry name" value="Protein kinase-like (PK-like)"/>
    <property type="match status" value="1"/>
</dbReference>
<feature type="compositionally biased region" description="Basic and acidic residues" evidence="14">
    <location>
        <begin position="43"/>
        <end position="54"/>
    </location>
</feature>
<keyword evidence="8 13" id="KW-0067">ATP-binding</keyword>
<dbReference type="InterPro" id="IPR001611">
    <property type="entry name" value="Leu-rich_rpt"/>
</dbReference>
<keyword evidence="10 15" id="KW-0472">Membrane</keyword>
<dbReference type="Gene3D" id="3.30.200.20">
    <property type="entry name" value="Phosphorylase Kinase, domain 1"/>
    <property type="match status" value="1"/>
</dbReference>
<evidence type="ECO:0000256" key="3">
    <source>
        <dbReference type="ARBA" id="ARBA00022679"/>
    </source>
</evidence>
<dbReference type="GO" id="GO:0009791">
    <property type="term" value="P:post-embryonic development"/>
    <property type="evidence" value="ECO:0007669"/>
    <property type="project" value="UniProtKB-ARBA"/>
</dbReference>
<proteinExistence type="predicted"/>
<reference evidence="17" key="1">
    <citation type="submission" date="2016-03" db="EMBL/GenBank/DDBJ databases">
        <title>Mechanisms controlling the formation of the plant cell surface in tip-growing cells are functionally conserved among land plants.</title>
        <authorList>
            <person name="Honkanen S."/>
            <person name="Jones V.A."/>
            <person name="Morieri G."/>
            <person name="Champion C."/>
            <person name="Hetherington A.J."/>
            <person name="Kelly S."/>
            <person name="Saint-Marcoux D."/>
            <person name="Proust H."/>
            <person name="Prescott H."/>
            <person name="Dolan L."/>
        </authorList>
    </citation>
    <scope>NUCLEOTIDE SEQUENCE [LARGE SCALE GENOMIC DNA]</scope>
    <source>
        <tissue evidence="17">Whole gametophyte</tissue>
    </source>
</reference>
<organism evidence="17 18">
    <name type="scientific">Marchantia polymorpha subsp. ruderalis</name>
    <dbReference type="NCBI Taxonomy" id="1480154"/>
    <lineage>
        <taxon>Eukaryota</taxon>
        <taxon>Viridiplantae</taxon>
        <taxon>Streptophyta</taxon>
        <taxon>Embryophyta</taxon>
        <taxon>Marchantiophyta</taxon>
        <taxon>Marchantiopsida</taxon>
        <taxon>Marchantiidae</taxon>
        <taxon>Marchantiales</taxon>
        <taxon>Marchantiaceae</taxon>
        <taxon>Marchantia</taxon>
    </lineage>
</organism>
<dbReference type="PROSITE" id="PS00107">
    <property type="entry name" value="PROTEIN_KINASE_ATP"/>
    <property type="match status" value="1"/>
</dbReference>
<dbReference type="Pfam" id="PF00560">
    <property type="entry name" value="LRR_1"/>
    <property type="match status" value="8"/>
</dbReference>
<evidence type="ECO:0000256" key="8">
    <source>
        <dbReference type="ARBA" id="ARBA00022840"/>
    </source>
</evidence>
<dbReference type="Gene3D" id="1.10.510.10">
    <property type="entry name" value="Transferase(Phosphotransferase) domain 1"/>
    <property type="match status" value="1"/>
</dbReference>
<keyword evidence="6" id="KW-0677">Repeat</keyword>
<evidence type="ECO:0000313" key="18">
    <source>
        <dbReference type="Proteomes" id="UP000077202"/>
    </source>
</evidence>
<dbReference type="CDD" id="cd14066">
    <property type="entry name" value="STKc_IRAK"/>
    <property type="match status" value="1"/>
</dbReference>
<keyword evidence="9 15" id="KW-1133">Transmembrane helix</keyword>
<dbReference type="GO" id="GO:0005524">
    <property type="term" value="F:ATP binding"/>
    <property type="evidence" value="ECO:0007669"/>
    <property type="project" value="UniProtKB-UniRule"/>
</dbReference>
<evidence type="ECO:0000256" key="4">
    <source>
        <dbReference type="ARBA" id="ARBA00022692"/>
    </source>
</evidence>
<evidence type="ECO:0000256" key="7">
    <source>
        <dbReference type="ARBA" id="ARBA00022741"/>
    </source>
</evidence>
<evidence type="ECO:0000256" key="14">
    <source>
        <dbReference type="SAM" id="MobiDB-lite"/>
    </source>
</evidence>
<dbReference type="GO" id="GO:0033612">
    <property type="term" value="F:receptor serine/threonine kinase binding"/>
    <property type="evidence" value="ECO:0007669"/>
    <property type="project" value="TreeGrafter"/>
</dbReference>
<dbReference type="EMBL" id="LVLJ01001475">
    <property type="protein sequence ID" value="OAE29284.1"/>
    <property type="molecule type" value="Genomic_DNA"/>
</dbReference>
<feature type="region of interest" description="Disordered" evidence="14">
    <location>
        <begin position="43"/>
        <end position="74"/>
    </location>
</feature>
<feature type="binding site" evidence="13">
    <location>
        <position position="777"/>
    </location>
    <ligand>
        <name>ATP</name>
        <dbReference type="ChEBI" id="CHEBI:30616"/>
    </ligand>
</feature>
<dbReference type="Pfam" id="PF13855">
    <property type="entry name" value="LRR_8"/>
    <property type="match status" value="1"/>
</dbReference>
<gene>
    <name evidence="17" type="ORF">AXG93_3102s1100</name>
</gene>
<keyword evidence="5" id="KW-0732">Signal</keyword>
<dbReference type="InterPro" id="IPR000719">
    <property type="entry name" value="Prot_kinase_dom"/>
</dbReference>
<dbReference type="GO" id="GO:0016020">
    <property type="term" value="C:membrane"/>
    <property type="evidence" value="ECO:0007669"/>
    <property type="project" value="UniProtKB-SubCell"/>
</dbReference>
<evidence type="ECO:0000256" key="2">
    <source>
        <dbReference type="ARBA" id="ARBA00022614"/>
    </source>
</evidence>
<keyword evidence="2" id="KW-0433">Leucine-rich repeat</keyword>
<dbReference type="InterPro" id="IPR011009">
    <property type="entry name" value="Kinase-like_dom_sf"/>
</dbReference>
<evidence type="ECO:0000259" key="16">
    <source>
        <dbReference type="PROSITE" id="PS50011"/>
    </source>
</evidence>
<evidence type="ECO:0000256" key="15">
    <source>
        <dbReference type="SAM" id="Phobius"/>
    </source>
</evidence>
<dbReference type="Gene3D" id="3.80.10.10">
    <property type="entry name" value="Ribonuclease Inhibitor"/>
    <property type="match status" value="2"/>
</dbReference>
<sequence>MVPPDDARALNACTRRLQVNTAPEQIKFMSTDLLGEALMMREEDDGRGGPEDISKSMGTETDCDDGKGQTGEETEETWIGYEVLEAHRDAQRNSANVGRVRGSLPASSSDTAKHCTETWLAPVMRSIGALLGLHQSFYCMKVDLRNASSPAGDIRLAQEVQEFITEIGLISFGDSASELHPVGGAFFCLQLDKGQERWGSGESMRKMVVVLFCLVTWSPVARGDDLQVLLDFKSKLIDPFGSLASWNLSNVKYCDWFGIVCDASTSRVTKLHLNASSLSGSISPSIGNLSFLESVDLSANQLSGHIPRQVSGLSNLTRLGLFQNSFSGEIPSDLGINGRLEHVDLSANQLDGPFPPAICFSPKLTLLSLYNNSLSGPIPQNISSCRSLQRLLLADNEFQGQIPESIGSLENLVILDLSSNMFVGPMPSNFSQGISYLSLRDNQLSGTLGIHWDHLKNLTLLSLGSNNLSGQIPLELGELEVLNTLHLAHNKFEGPIPVTLSQIRLLDILDLSSNKLEGEIPKEIGNLDNLSSLILEDNKLSGPIPAELEGCVKLIELEIANNNLSGVIPPQLGKLTNLQYGLNLSFNSLSGPIPKELGNLTKLTKLDLSHNLLEGPVPASLGDLPSLLYIDLSYNRLNGTVPPFKTPVNETQFAHNRDLCFVSCVGSDGGSGGEGAGLPTWAAIVIGIGVALALLALGGVIACYLRNQVQYYPTEGEPKVQSTEGRLFVDPERENFTFEGVLDATLMINENHLIGRGRFSSVYRVVLPNGLELAIKKLKVDTENSVLSRRFVSELLKVDKMRHHNILRILGFVLRGDSLLLLYDYMPNGSLGEWLHRRPEAVLEWSTRYRVAVGSAQGLAYLHHNCHPPFVHRDINSNNVLLDASFEPHLGDVGLAKLYDPSKDTESMTAVAGSFGYIAPEYAYTMRVTEKSNVYSFGVVLLEMLTGRDPVERTFGEGLDLVSWVHTAAEREETPEQILDPAVSTASFHVRQEMLSVLKVAKLCTSTLPSERPKMKAVVEMLYKSKQNAVQPFQIGSLQ</sequence>
<evidence type="ECO:0000256" key="5">
    <source>
        <dbReference type="ARBA" id="ARBA00022729"/>
    </source>
</evidence>
<dbReference type="SUPFAM" id="SSF52058">
    <property type="entry name" value="L domain-like"/>
    <property type="match status" value="2"/>
</dbReference>
<keyword evidence="11" id="KW-0675">Receptor</keyword>
<feature type="transmembrane region" description="Helical" evidence="15">
    <location>
        <begin position="681"/>
        <end position="705"/>
    </location>
</feature>
<dbReference type="SMART" id="SM00369">
    <property type="entry name" value="LRR_TYP"/>
    <property type="match status" value="5"/>
</dbReference>
<dbReference type="InterPro" id="IPR003591">
    <property type="entry name" value="Leu-rich_rpt_typical-subtyp"/>
</dbReference>
<evidence type="ECO:0000256" key="11">
    <source>
        <dbReference type="ARBA" id="ARBA00023170"/>
    </source>
</evidence>
<protein>
    <recommendedName>
        <fullName evidence="16">Protein kinase domain-containing protein</fullName>
    </recommendedName>
</protein>
<dbReference type="FunFam" id="3.80.10.10:FF:000233">
    <property type="entry name" value="Leucine-rich repeat receptor-like protein kinase TDR"/>
    <property type="match status" value="1"/>
</dbReference>
<evidence type="ECO:0000256" key="9">
    <source>
        <dbReference type="ARBA" id="ARBA00022989"/>
    </source>
</evidence>
<evidence type="ECO:0000256" key="1">
    <source>
        <dbReference type="ARBA" id="ARBA00004479"/>
    </source>
</evidence>
<dbReference type="PROSITE" id="PS50011">
    <property type="entry name" value="PROTEIN_KINASE_DOM"/>
    <property type="match status" value="1"/>
</dbReference>
<dbReference type="InterPro" id="IPR032675">
    <property type="entry name" value="LRR_dom_sf"/>
</dbReference>